<dbReference type="GO" id="GO:0005737">
    <property type="term" value="C:cytoplasm"/>
    <property type="evidence" value="ECO:0007669"/>
    <property type="project" value="UniProtKB-SubCell"/>
</dbReference>
<dbReference type="OrthoDB" id="5594999at2759"/>
<keyword evidence="3 8" id="KW-0853">WD repeat</keyword>
<dbReference type="PANTHER" id="PTHR14344">
    <property type="entry name" value="WD REPEAT PROTEIN"/>
    <property type="match status" value="1"/>
</dbReference>
<dbReference type="Pfam" id="PF00400">
    <property type="entry name" value="WD40"/>
    <property type="match status" value="3"/>
</dbReference>
<keyword evidence="4" id="KW-0819">tRNA processing</keyword>
<evidence type="ECO:0000256" key="2">
    <source>
        <dbReference type="ARBA" id="ARBA00022490"/>
    </source>
</evidence>
<dbReference type="InterPro" id="IPR036322">
    <property type="entry name" value="WD40_repeat_dom_sf"/>
</dbReference>
<accession>A0A8S1DHQ0</accession>
<evidence type="ECO:0000313" key="10">
    <source>
        <dbReference type="Proteomes" id="UP000494165"/>
    </source>
</evidence>
<dbReference type="Proteomes" id="UP000494165">
    <property type="component" value="Unassembled WGS sequence"/>
</dbReference>
<dbReference type="EMBL" id="CADEPI010000299">
    <property type="protein sequence ID" value="CAB3383193.1"/>
    <property type="molecule type" value="Genomic_DNA"/>
</dbReference>
<evidence type="ECO:0000256" key="1">
    <source>
        <dbReference type="ARBA" id="ARBA00004496"/>
    </source>
</evidence>
<dbReference type="SUPFAM" id="SSF50978">
    <property type="entry name" value="WD40 repeat-like"/>
    <property type="match status" value="2"/>
</dbReference>
<comment type="similarity">
    <text evidence="6">Belongs to the WD repeat WDR6 family.</text>
</comment>
<evidence type="ECO:0000256" key="8">
    <source>
        <dbReference type="PROSITE-ProRule" id="PRU00221"/>
    </source>
</evidence>
<evidence type="ECO:0000313" key="9">
    <source>
        <dbReference type="EMBL" id="CAB3383193.1"/>
    </source>
</evidence>
<name>A0A8S1DHQ0_9INSE</name>
<evidence type="ECO:0000256" key="3">
    <source>
        <dbReference type="ARBA" id="ARBA00022574"/>
    </source>
</evidence>
<dbReference type="InterPro" id="IPR001680">
    <property type="entry name" value="WD40_rpt"/>
</dbReference>
<keyword evidence="10" id="KW-1185">Reference proteome</keyword>
<evidence type="ECO:0000256" key="6">
    <source>
        <dbReference type="ARBA" id="ARBA00038255"/>
    </source>
</evidence>
<dbReference type="GO" id="GO:0030488">
    <property type="term" value="P:tRNA methylation"/>
    <property type="evidence" value="ECO:0007669"/>
    <property type="project" value="TreeGrafter"/>
</dbReference>
<sequence>MKAKTIRINADVTAVKILGNKIFAGVGGHVHIFSVENGRSQIDATFEIFEGQKIHGFCHDTERDEIVVFGGRLFLIFQLTKLTECGIIDSPVHKVSNWIQAVHWLQDGSIALALSNNMVKQWKDGQIIASVQCPIKCIIYSALLLGSSWDSLVVFSGTVFSEVLIWGSDGKVWHQLKGHNGVIFSISFDKSRQRLLTSSDDRSVRVWQKSADSTWSSCSLEQVQELYGHQSRVWRALPSKFGLVSIGEDSFVCQWDDSGKELSKMCSHQGGSIWSIDICDSYLVTGGGDGGIMCWNLEHGFETKQFGSPVNVRKVAWTPKGQLLVVTEDEKLFIMQECGAIEQAPFDVQMIEIFQDLIYLTTVSGNLNLVKDVRSKAAFLTGRVSDGAAVLSVVPLKSTTFLVSLSSGERIFWGFENGTLERLASYTASPKTKGVSCGLCIGDYCVIGDQDGFLQLFNWKSMEVEQNLNMKSEGVTGICMFRGLIWATCKEGKLLTLLLEHGQISIVNAGQPKLGMLAGLEVTSLGLLLYSFHRENFSVWSWDQQRPIFKFHCPGGGHRSWDFRLSSENKMCFAFVRHKKAFYQQQRLKDVAAPVLRTGLHLNLINCMVPLDSNHLLSGGEDGSLRISDVVSGSSCTVIQAHLSSVKALLKDKNTLVSAGGRAQLAVWQILNINSNWILKLVTSHMLLESAEKSVKAPWRDSYLNPRADPESRYMALCLLSHNESKLVFLAACSDSFLRIFEYFNSTLQTLKTIAFHKTCVMTVSSTAELVASGGSNGVVAVWNPGDLFNEEPKPLWSEVLHQGGVTSLTVTEEKFLFTGGDDGILLISTLNNGINILYKIDNSTQVSGIAHFGRYFVSTTSGQKVSVWQYTSEGCDKSFEKSVAVSDLQGATLIISSQTSAQICVFGKGSEVLKLDYN</sequence>
<protein>
    <recommendedName>
        <fullName evidence="7">tRNA (34-2'-O)-methyltransferase regulator WDR6</fullName>
    </recommendedName>
</protein>
<evidence type="ECO:0000256" key="5">
    <source>
        <dbReference type="ARBA" id="ARBA00022737"/>
    </source>
</evidence>
<comment type="subcellular location">
    <subcellularLocation>
        <location evidence="1">Cytoplasm</location>
    </subcellularLocation>
</comment>
<evidence type="ECO:0000256" key="4">
    <source>
        <dbReference type="ARBA" id="ARBA00022694"/>
    </source>
</evidence>
<dbReference type="InterPro" id="IPR051973">
    <property type="entry name" value="tRNA_Anticodon_Mtase-Reg"/>
</dbReference>
<dbReference type="Gene3D" id="2.130.10.10">
    <property type="entry name" value="YVTN repeat-like/Quinoprotein amine dehydrogenase"/>
    <property type="match status" value="3"/>
</dbReference>
<feature type="repeat" description="WD" evidence="8">
    <location>
        <begin position="176"/>
        <end position="208"/>
    </location>
</feature>
<evidence type="ECO:0000256" key="7">
    <source>
        <dbReference type="ARBA" id="ARBA00040154"/>
    </source>
</evidence>
<dbReference type="PANTHER" id="PTHR14344:SF3">
    <property type="entry name" value="WD REPEAT-CONTAINING PROTEIN 6"/>
    <property type="match status" value="1"/>
</dbReference>
<reference evidence="9 10" key="1">
    <citation type="submission" date="2020-04" db="EMBL/GenBank/DDBJ databases">
        <authorList>
            <person name="Alioto T."/>
            <person name="Alioto T."/>
            <person name="Gomez Garrido J."/>
        </authorList>
    </citation>
    <scope>NUCLEOTIDE SEQUENCE [LARGE SCALE GENOMIC DNA]</scope>
</reference>
<dbReference type="InterPro" id="IPR015943">
    <property type="entry name" value="WD40/YVTN_repeat-like_dom_sf"/>
</dbReference>
<keyword evidence="2" id="KW-0963">Cytoplasm</keyword>
<dbReference type="AlphaFoldDB" id="A0A8S1DHQ0"/>
<dbReference type="PROSITE" id="PS50082">
    <property type="entry name" value="WD_REPEATS_2"/>
    <property type="match status" value="1"/>
</dbReference>
<gene>
    <name evidence="9" type="ORF">CLODIP_2_CD11883</name>
</gene>
<organism evidence="9 10">
    <name type="scientific">Cloeon dipterum</name>
    <dbReference type="NCBI Taxonomy" id="197152"/>
    <lineage>
        <taxon>Eukaryota</taxon>
        <taxon>Metazoa</taxon>
        <taxon>Ecdysozoa</taxon>
        <taxon>Arthropoda</taxon>
        <taxon>Hexapoda</taxon>
        <taxon>Insecta</taxon>
        <taxon>Pterygota</taxon>
        <taxon>Palaeoptera</taxon>
        <taxon>Ephemeroptera</taxon>
        <taxon>Pisciforma</taxon>
        <taxon>Baetidae</taxon>
        <taxon>Cloeon</taxon>
    </lineage>
</organism>
<comment type="caution">
    <text evidence="9">The sequence shown here is derived from an EMBL/GenBank/DDBJ whole genome shotgun (WGS) entry which is preliminary data.</text>
</comment>
<dbReference type="SMART" id="SM00320">
    <property type="entry name" value="WD40"/>
    <property type="match status" value="9"/>
</dbReference>
<keyword evidence="5" id="KW-0677">Repeat</keyword>
<dbReference type="PROSITE" id="PS50294">
    <property type="entry name" value="WD_REPEATS_REGION"/>
    <property type="match status" value="1"/>
</dbReference>
<proteinExistence type="inferred from homology"/>